<gene>
    <name evidence="17" type="primary">queH</name>
    <name evidence="18" type="ordered locus">Hfelis_13690</name>
</gene>
<dbReference type="InterPro" id="IPR003828">
    <property type="entry name" value="QueH"/>
</dbReference>
<evidence type="ECO:0000256" key="17">
    <source>
        <dbReference type="HAMAP-Rule" id="MF_02089"/>
    </source>
</evidence>
<dbReference type="KEGG" id="hfe:HFELIS_13690"/>
<keyword evidence="11 17" id="KW-0408">Iron</keyword>
<dbReference type="PANTHER" id="PTHR36701">
    <property type="entry name" value="EPOXYQUEUOSINE REDUCTASE QUEH"/>
    <property type="match status" value="1"/>
</dbReference>
<dbReference type="Proteomes" id="UP000007934">
    <property type="component" value="Chromosome"/>
</dbReference>
<dbReference type="OrthoDB" id="9801033at2"/>
<keyword evidence="7 17" id="KW-0819">tRNA processing</keyword>
<sequence length="397" mass="45285">MCESKSALATSSPKSMLVHICCSVDSHYFLQELQKLYPDTRLMGFFYNPNIHPYEEYLLRLQDVKRSCARLGISLIEGDYTLQDWLEAIKGLEEEREKGARCNVCFDVRLETSAQMALMLGVNHFSTTLLSSPMKEQEVLRKQGGAIGEKYGLEFVYLNVRAQGGVEKQNALAKRDKLYRQNYCGCKFALNAQREAQNKPCMELISSLDKQIHPASIAQRLELFAQRDKLESQEQNYHLLQQSLQTYLLLRGVVRMGHKTLKSLILKRSMSKKITLKDLEVHTITLKPTLAEEILGARYSIPIEDTRIALGLSVKDETLFLDTEGVARLLDAPLKPLEQLTLSYAQELYIREKLVGAESIQPIVIIQDLDLLKNAHSPIILEIVAEFFTHKNFYLLN</sequence>
<evidence type="ECO:0000313" key="18">
    <source>
        <dbReference type="EMBL" id="CBY83453.1"/>
    </source>
</evidence>
<feature type="binding site" evidence="17">
    <location>
        <position position="22"/>
    </location>
    <ligand>
        <name>[4Fe-4S] cluster</name>
        <dbReference type="ChEBI" id="CHEBI:49883"/>
    </ligand>
</feature>
<comment type="similarity">
    <text evidence="3 17">Belongs to the QueH family.</text>
</comment>
<evidence type="ECO:0000256" key="13">
    <source>
        <dbReference type="ARBA" id="ARBA00023157"/>
    </source>
</evidence>
<keyword evidence="10 17" id="KW-0560">Oxidoreductase</keyword>
<feature type="binding site" evidence="17">
    <location>
        <position position="21"/>
    </location>
    <ligand>
        <name>[4Fe-4S] cluster</name>
        <dbReference type="ChEBI" id="CHEBI:49883"/>
    </ligand>
</feature>
<evidence type="ECO:0000256" key="2">
    <source>
        <dbReference type="ARBA" id="ARBA00004691"/>
    </source>
</evidence>
<evidence type="ECO:0000256" key="10">
    <source>
        <dbReference type="ARBA" id="ARBA00023002"/>
    </source>
</evidence>
<dbReference type="RefSeq" id="WP_013469817.1">
    <property type="nucleotide sequence ID" value="NC_014810.2"/>
</dbReference>
<protein>
    <recommendedName>
        <fullName evidence="5 17">Epoxyqueuosine reductase QueH</fullName>
        <ecNumber evidence="4 17">1.17.99.6</ecNumber>
    </recommendedName>
    <alternativeName>
        <fullName evidence="15 17">Queuosine biosynthesis protein QueH</fullName>
    </alternativeName>
</protein>
<evidence type="ECO:0000256" key="11">
    <source>
        <dbReference type="ARBA" id="ARBA00023004"/>
    </source>
</evidence>
<feature type="binding site" evidence="17">
    <location>
        <position position="105"/>
    </location>
    <ligand>
        <name>[4Fe-4S] cluster</name>
        <dbReference type="ChEBI" id="CHEBI:49883"/>
    </ligand>
</feature>
<proteinExistence type="inferred from homology"/>
<evidence type="ECO:0000313" key="19">
    <source>
        <dbReference type="Proteomes" id="UP000007934"/>
    </source>
</evidence>
<evidence type="ECO:0000256" key="1">
    <source>
        <dbReference type="ARBA" id="ARBA00002268"/>
    </source>
</evidence>
<dbReference type="Pfam" id="PF02677">
    <property type="entry name" value="QueH"/>
    <property type="match status" value="1"/>
</dbReference>
<keyword evidence="8 17" id="KW-0479">Metal-binding</keyword>
<name>E7AA34_HELFC</name>
<dbReference type="AlphaFoldDB" id="E7AA34"/>
<dbReference type="HOGENOM" id="CLU_056003_0_0_7"/>
<keyword evidence="9 17" id="KW-0671">Queuosine biosynthesis</keyword>
<feature type="binding site" evidence="17">
    <location>
        <position position="102"/>
    </location>
    <ligand>
        <name>[4Fe-4S] cluster</name>
        <dbReference type="ChEBI" id="CHEBI:49883"/>
    </ligand>
</feature>
<keyword evidence="14 17" id="KW-0676">Redox-active center</keyword>
<evidence type="ECO:0000256" key="14">
    <source>
        <dbReference type="ARBA" id="ARBA00023284"/>
    </source>
</evidence>
<dbReference type="GO" id="GO:0046872">
    <property type="term" value="F:metal ion binding"/>
    <property type="evidence" value="ECO:0007669"/>
    <property type="project" value="UniProtKB-KW"/>
</dbReference>
<dbReference type="eggNOG" id="COG1636">
    <property type="taxonomic scope" value="Bacteria"/>
</dbReference>
<evidence type="ECO:0000256" key="6">
    <source>
        <dbReference type="ARBA" id="ARBA00022485"/>
    </source>
</evidence>
<evidence type="ECO:0000256" key="4">
    <source>
        <dbReference type="ARBA" id="ARBA00012622"/>
    </source>
</evidence>
<dbReference type="UniPathway" id="UPA00392"/>
<keyword evidence="19" id="KW-1185">Reference proteome</keyword>
<evidence type="ECO:0000256" key="15">
    <source>
        <dbReference type="ARBA" id="ARBA00031446"/>
    </source>
</evidence>
<evidence type="ECO:0000256" key="3">
    <source>
        <dbReference type="ARBA" id="ARBA00008207"/>
    </source>
</evidence>
<accession>E7AA34</accession>
<dbReference type="HAMAP" id="MF_02089">
    <property type="entry name" value="QueH"/>
    <property type="match status" value="1"/>
</dbReference>
<keyword evidence="6 17" id="KW-0004">4Fe-4S</keyword>
<evidence type="ECO:0000256" key="5">
    <source>
        <dbReference type="ARBA" id="ARBA00016895"/>
    </source>
</evidence>
<dbReference type="PANTHER" id="PTHR36701:SF1">
    <property type="entry name" value="EPOXYQUEUOSINE REDUCTASE QUEH"/>
    <property type="match status" value="1"/>
</dbReference>
<evidence type="ECO:0000256" key="7">
    <source>
        <dbReference type="ARBA" id="ARBA00022694"/>
    </source>
</evidence>
<dbReference type="SUPFAM" id="SSF52402">
    <property type="entry name" value="Adenine nucleotide alpha hydrolases-like"/>
    <property type="match status" value="1"/>
</dbReference>
<keyword evidence="12 17" id="KW-0411">Iron-sulfur</keyword>
<dbReference type="EC" id="1.17.99.6" evidence="4 17"/>
<dbReference type="STRING" id="936155.HFELIS_13690"/>
<evidence type="ECO:0000256" key="9">
    <source>
        <dbReference type="ARBA" id="ARBA00022785"/>
    </source>
</evidence>
<evidence type="ECO:0000256" key="12">
    <source>
        <dbReference type="ARBA" id="ARBA00023014"/>
    </source>
</evidence>
<dbReference type="GO" id="GO:0052693">
    <property type="term" value="F:epoxyqueuosine reductase activity"/>
    <property type="evidence" value="ECO:0007669"/>
    <property type="project" value="UniProtKB-UniRule"/>
</dbReference>
<evidence type="ECO:0000256" key="16">
    <source>
        <dbReference type="ARBA" id="ARBA00047415"/>
    </source>
</evidence>
<dbReference type="GO" id="GO:0051539">
    <property type="term" value="F:4 iron, 4 sulfur cluster binding"/>
    <property type="evidence" value="ECO:0007669"/>
    <property type="project" value="UniProtKB-UniRule"/>
</dbReference>
<keyword evidence="13 17" id="KW-1015">Disulfide bond</keyword>
<organism evidence="18 19">
    <name type="scientific">Helicobacter felis (strain ATCC 49179 / CCUG 28539 / NCTC 12436 / CS1)</name>
    <dbReference type="NCBI Taxonomy" id="936155"/>
    <lineage>
        <taxon>Bacteria</taxon>
        <taxon>Pseudomonadati</taxon>
        <taxon>Campylobacterota</taxon>
        <taxon>Epsilonproteobacteria</taxon>
        <taxon>Campylobacterales</taxon>
        <taxon>Helicobacteraceae</taxon>
        <taxon>Helicobacter</taxon>
    </lineage>
</organism>
<reference evidence="18 19" key="1">
    <citation type="journal article" date="2011" name="Genome Biol. Evol.">
        <title>Comparative whole genome sequence analysis of the carcinogenic bacterial model pathogen Helicobacter felis.</title>
        <authorList>
            <person name="Arnold I.C."/>
            <person name="Zigova Z."/>
            <person name="Holden M."/>
            <person name="Lawley T.D."/>
            <person name="Rad R."/>
            <person name="Dougan G."/>
            <person name="Falkow S."/>
            <person name="Bentley S.D."/>
            <person name="Muller A."/>
        </authorList>
    </citation>
    <scope>NUCLEOTIDE SEQUENCE [LARGE SCALE GENOMIC DNA]</scope>
    <source>
        <strain evidence="19">ATCC 49179 / CCUG 28539 / NCTC 12436 / CS1</strain>
    </source>
</reference>
<feature type="disulfide bond" description="Redox-active" evidence="17">
    <location>
        <begin position="184"/>
        <end position="186"/>
    </location>
</feature>
<comment type="function">
    <text evidence="1 17">Catalyzes the conversion of epoxyqueuosine (oQ) to queuosine (Q), which is a hypermodified base found in the wobble positions of tRNA(Asp), tRNA(Asn), tRNA(His) and tRNA(Tyr).</text>
</comment>
<dbReference type="GeneID" id="36134679"/>
<dbReference type="EMBL" id="FQ670179">
    <property type="protein sequence ID" value="CBY83453.1"/>
    <property type="molecule type" value="Genomic_DNA"/>
</dbReference>
<evidence type="ECO:0000256" key="8">
    <source>
        <dbReference type="ARBA" id="ARBA00022723"/>
    </source>
</evidence>
<comment type="catalytic activity">
    <reaction evidence="16 17">
        <text>epoxyqueuosine(34) in tRNA + AH2 = queuosine(34) in tRNA + A + H2O</text>
        <dbReference type="Rhea" id="RHEA:32159"/>
        <dbReference type="Rhea" id="RHEA-COMP:18571"/>
        <dbReference type="Rhea" id="RHEA-COMP:18582"/>
        <dbReference type="ChEBI" id="CHEBI:13193"/>
        <dbReference type="ChEBI" id="CHEBI:15377"/>
        <dbReference type="ChEBI" id="CHEBI:17499"/>
        <dbReference type="ChEBI" id="CHEBI:194431"/>
        <dbReference type="ChEBI" id="CHEBI:194443"/>
        <dbReference type="EC" id="1.17.99.6"/>
    </reaction>
</comment>
<comment type="pathway">
    <text evidence="2 17">tRNA modification; tRNA-queuosine biosynthesis.</text>
</comment>
<dbReference type="GO" id="GO:0008616">
    <property type="term" value="P:tRNA queuosine(34) biosynthetic process"/>
    <property type="evidence" value="ECO:0007669"/>
    <property type="project" value="UniProtKB-UniRule"/>
</dbReference>